<feature type="non-terminal residue" evidence="2">
    <location>
        <position position="81"/>
    </location>
</feature>
<feature type="transmembrane region" description="Helical" evidence="1">
    <location>
        <begin position="9"/>
        <end position="32"/>
    </location>
</feature>
<evidence type="ECO:0000256" key="1">
    <source>
        <dbReference type="SAM" id="Phobius"/>
    </source>
</evidence>
<organism evidence="2 3">
    <name type="scientific">Pocillopora meandrina</name>
    <dbReference type="NCBI Taxonomy" id="46732"/>
    <lineage>
        <taxon>Eukaryota</taxon>
        <taxon>Metazoa</taxon>
        <taxon>Cnidaria</taxon>
        <taxon>Anthozoa</taxon>
        <taxon>Hexacorallia</taxon>
        <taxon>Scleractinia</taxon>
        <taxon>Astrocoeniina</taxon>
        <taxon>Pocilloporidae</taxon>
        <taxon>Pocillopora</taxon>
    </lineage>
</organism>
<evidence type="ECO:0000313" key="3">
    <source>
        <dbReference type="Proteomes" id="UP001159428"/>
    </source>
</evidence>
<accession>A0AAU9XDI1</accession>
<keyword evidence="1" id="KW-1133">Transmembrane helix</keyword>
<dbReference type="AlphaFoldDB" id="A0AAU9XDI1"/>
<feature type="transmembrane region" description="Helical" evidence="1">
    <location>
        <begin position="44"/>
        <end position="65"/>
    </location>
</feature>
<evidence type="ECO:0000313" key="2">
    <source>
        <dbReference type="EMBL" id="CAH3144318.1"/>
    </source>
</evidence>
<sequence length="81" mass="8665">MGMTRGHSVAAISIGILQLLFSVALIIPSFVLSSYGHGVNTSSTPYWCGFPFFLCGIFGICGGVTKNHCCMITFLVFSIIL</sequence>
<reference evidence="2 3" key="1">
    <citation type="submission" date="2022-05" db="EMBL/GenBank/DDBJ databases">
        <authorList>
            <consortium name="Genoscope - CEA"/>
            <person name="William W."/>
        </authorList>
    </citation>
    <scope>NUCLEOTIDE SEQUENCE [LARGE SCALE GENOMIC DNA]</scope>
</reference>
<name>A0AAU9XDI1_9CNID</name>
<keyword evidence="1" id="KW-0812">Transmembrane</keyword>
<dbReference type="EMBL" id="CALNXJ010000039">
    <property type="protein sequence ID" value="CAH3144318.1"/>
    <property type="molecule type" value="Genomic_DNA"/>
</dbReference>
<gene>
    <name evidence="2" type="ORF">PMEA_00020971</name>
</gene>
<keyword evidence="1" id="KW-0472">Membrane</keyword>
<protein>
    <submittedName>
        <fullName evidence="2">Uncharacterized protein</fullName>
    </submittedName>
</protein>
<keyword evidence="3" id="KW-1185">Reference proteome</keyword>
<proteinExistence type="predicted"/>
<dbReference type="Proteomes" id="UP001159428">
    <property type="component" value="Unassembled WGS sequence"/>
</dbReference>
<comment type="caution">
    <text evidence="2">The sequence shown here is derived from an EMBL/GenBank/DDBJ whole genome shotgun (WGS) entry which is preliminary data.</text>
</comment>